<keyword evidence="3" id="KW-0804">Transcription</keyword>
<name>Q1LF58_CUPMC</name>
<dbReference type="Gene3D" id="1.10.10.10">
    <property type="entry name" value="Winged helix-like DNA-binding domain superfamily/Winged helix DNA-binding domain"/>
    <property type="match status" value="1"/>
</dbReference>
<dbReference type="eggNOG" id="COG1802">
    <property type="taxonomic scope" value="Bacteria"/>
</dbReference>
<dbReference type="PANTHER" id="PTHR43537:SF49">
    <property type="entry name" value="TRANSCRIPTIONAL REGULATORY PROTEIN"/>
    <property type="match status" value="1"/>
</dbReference>
<dbReference type="Pfam" id="PF07729">
    <property type="entry name" value="FCD"/>
    <property type="match status" value="1"/>
</dbReference>
<keyword evidence="1" id="KW-0805">Transcription regulation</keyword>
<evidence type="ECO:0000256" key="3">
    <source>
        <dbReference type="ARBA" id="ARBA00023163"/>
    </source>
</evidence>
<keyword evidence="2" id="KW-0238">DNA-binding</keyword>
<dbReference type="InterPro" id="IPR008920">
    <property type="entry name" value="TF_FadR/GntR_C"/>
</dbReference>
<feature type="region of interest" description="Disordered" evidence="4">
    <location>
        <begin position="60"/>
        <end position="80"/>
    </location>
</feature>
<evidence type="ECO:0000259" key="5">
    <source>
        <dbReference type="PROSITE" id="PS50949"/>
    </source>
</evidence>
<evidence type="ECO:0000256" key="4">
    <source>
        <dbReference type="SAM" id="MobiDB-lite"/>
    </source>
</evidence>
<protein>
    <submittedName>
        <fullName evidence="6">Transcriptional regulator, GntR family</fullName>
    </submittedName>
</protein>
<dbReference type="InterPro" id="IPR000524">
    <property type="entry name" value="Tscrpt_reg_HTH_GntR"/>
</dbReference>
<dbReference type="HOGENOM" id="CLU_017584_5_3_4"/>
<geneLocation type="plasmid" evidence="6 7">
    <name>megaplasmid</name>
</geneLocation>
<dbReference type="GO" id="GO:0003700">
    <property type="term" value="F:DNA-binding transcription factor activity"/>
    <property type="evidence" value="ECO:0007669"/>
    <property type="project" value="InterPro"/>
</dbReference>
<evidence type="ECO:0000256" key="2">
    <source>
        <dbReference type="ARBA" id="ARBA00023125"/>
    </source>
</evidence>
<dbReference type="InterPro" id="IPR036388">
    <property type="entry name" value="WH-like_DNA-bd_sf"/>
</dbReference>
<dbReference type="SUPFAM" id="SSF48008">
    <property type="entry name" value="GntR ligand-binding domain-like"/>
    <property type="match status" value="1"/>
</dbReference>
<keyword evidence="7" id="KW-1185">Reference proteome</keyword>
<dbReference type="AlphaFoldDB" id="Q1LF58"/>
<reference evidence="7" key="1">
    <citation type="journal article" date="2010" name="PLoS ONE">
        <title>The complete genome sequence of Cupriavidus metallidurans strain CH34, a master survivalist in harsh and anthropogenic environments.</title>
        <authorList>
            <person name="Janssen P.J."/>
            <person name="Van Houdt R."/>
            <person name="Moors H."/>
            <person name="Monsieurs P."/>
            <person name="Morin N."/>
            <person name="Michaux A."/>
            <person name="Benotmane M.A."/>
            <person name="Leys N."/>
            <person name="Vallaeys T."/>
            <person name="Lapidus A."/>
            <person name="Monchy S."/>
            <person name="Medigue C."/>
            <person name="Taghavi S."/>
            <person name="McCorkle S."/>
            <person name="Dunn J."/>
            <person name="van der Lelie D."/>
            <person name="Mergeay M."/>
        </authorList>
    </citation>
    <scope>NUCLEOTIDE SEQUENCE [LARGE SCALE GENOMIC DNA]</scope>
    <source>
        <strain evidence="7">ATCC 43123 / DSM 2839 / NBRC 102507 / CH34</strain>
    </source>
</reference>
<dbReference type="SMART" id="SM00895">
    <property type="entry name" value="FCD"/>
    <property type="match status" value="1"/>
</dbReference>
<proteinExistence type="predicted"/>
<dbReference type="CDD" id="cd07377">
    <property type="entry name" value="WHTH_GntR"/>
    <property type="match status" value="1"/>
</dbReference>
<dbReference type="EMBL" id="CP000353">
    <property type="protein sequence ID" value="ABF11218.1"/>
    <property type="molecule type" value="Genomic_DNA"/>
</dbReference>
<gene>
    <name evidence="6" type="ordered locus">Rmet_4353</name>
</gene>
<feature type="domain" description="HTH gntR-type" evidence="5">
    <location>
        <begin position="78"/>
        <end position="145"/>
    </location>
</feature>
<dbReference type="Proteomes" id="UP000002429">
    <property type="component" value="Plasmid megaplasmid"/>
</dbReference>
<organism evidence="6 7">
    <name type="scientific">Cupriavidus metallidurans (strain ATCC 43123 / DSM 2839 / NBRC 102507 / CH34)</name>
    <name type="common">Ralstonia metallidurans</name>
    <dbReference type="NCBI Taxonomy" id="266264"/>
    <lineage>
        <taxon>Bacteria</taxon>
        <taxon>Pseudomonadati</taxon>
        <taxon>Pseudomonadota</taxon>
        <taxon>Betaproteobacteria</taxon>
        <taxon>Burkholderiales</taxon>
        <taxon>Burkholderiaceae</taxon>
        <taxon>Cupriavidus</taxon>
    </lineage>
</organism>
<dbReference type="Gene3D" id="1.20.120.530">
    <property type="entry name" value="GntR ligand-binding domain-like"/>
    <property type="match status" value="1"/>
</dbReference>
<evidence type="ECO:0000313" key="6">
    <source>
        <dbReference type="EMBL" id="ABF11218.1"/>
    </source>
</evidence>
<evidence type="ECO:0000313" key="7">
    <source>
        <dbReference type="Proteomes" id="UP000002429"/>
    </source>
</evidence>
<evidence type="ECO:0000256" key="1">
    <source>
        <dbReference type="ARBA" id="ARBA00023015"/>
    </source>
</evidence>
<dbReference type="PROSITE" id="PS50949">
    <property type="entry name" value="HTH_GNTR"/>
    <property type="match status" value="1"/>
</dbReference>
<sequence length="290" mass="32349">MRGRISLFLVPSLSIPAPAVLAGTRDGNRMALGCLASLTSRLNSELRRLRRSYRSPLHDSMLPTDLVASSDGDQNASLPRSERAYQQLRSAIQAGQLPPGTRLREVELAESLGLSRTPVREALSRLESEGLVVNEPNRGMIVTRLDASMVSELYVMREVLESTAAALAARHATDVEISLLRDIVERDLSFAEDPDKLAMNNRLFHETLHRCAHNRYLLKTLRSLHESMALLGRSTLAVPGRARGSYEEHMALVQALEARDPEQAEQIARRHIQQAYKVRLSLWIEEQSGT</sequence>
<dbReference type="KEGG" id="rme:Rmet_4353"/>
<dbReference type="GO" id="GO:0043565">
    <property type="term" value="F:sequence-specific DNA binding"/>
    <property type="evidence" value="ECO:0007669"/>
    <property type="project" value="InterPro"/>
</dbReference>
<dbReference type="SUPFAM" id="SSF46785">
    <property type="entry name" value="Winged helix' DNA-binding domain"/>
    <property type="match status" value="1"/>
</dbReference>
<dbReference type="InterPro" id="IPR000485">
    <property type="entry name" value="AsnC-type_HTH_dom"/>
</dbReference>
<dbReference type="Pfam" id="PF00392">
    <property type="entry name" value="GntR"/>
    <property type="match status" value="1"/>
</dbReference>
<accession>Q1LF58</accession>
<dbReference type="PRINTS" id="PR00035">
    <property type="entry name" value="HTHGNTR"/>
</dbReference>
<dbReference type="SMART" id="SM00345">
    <property type="entry name" value="HTH_GNTR"/>
    <property type="match status" value="1"/>
</dbReference>
<dbReference type="InterPro" id="IPR011711">
    <property type="entry name" value="GntR_C"/>
</dbReference>
<dbReference type="PANTHER" id="PTHR43537">
    <property type="entry name" value="TRANSCRIPTIONAL REGULATOR, GNTR FAMILY"/>
    <property type="match status" value="1"/>
</dbReference>
<keyword evidence="6" id="KW-0614">Plasmid</keyword>
<dbReference type="PRINTS" id="PR00033">
    <property type="entry name" value="HTHASNC"/>
</dbReference>
<dbReference type="InterPro" id="IPR036390">
    <property type="entry name" value="WH_DNA-bd_sf"/>
</dbReference>